<evidence type="ECO:0000313" key="2">
    <source>
        <dbReference type="Proteomes" id="UP001180020"/>
    </source>
</evidence>
<keyword evidence="2" id="KW-1185">Reference proteome</keyword>
<dbReference type="Proteomes" id="UP001180020">
    <property type="component" value="Unassembled WGS sequence"/>
</dbReference>
<organism evidence="1 2">
    <name type="scientific">Acorus calamus</name>
    <name type="common">Sweet flag</name>
    <dbReference type="NCBI Taxonomy" id="4465"/>
    <lineage>
        <taxon>Eukaryota</taxon>
        <taxon>Viridiplantae</taxon>
        <taxon>Streptophyta</taxon>
        <taxon>Embryophyta</taxon>
        <taxon>Tracheophyta</taxon>
        <taxon>Spermatophyta</taxon>
        <taxon>Magnoliopsida</taxon>
        <taxon>Liliopsida</taxon>
        <taxon>Acoraceae</taxon>
        <taxon>Acorus</taxon>
    </lineage>
</organism>
<dbReference type="PANTHER" id="PTHR35506">
    <property type="entry name" value="OS02G0135600 PROTEIN"/>
    <property type="match status" value="1"/>
</dbReference>
<gene>
    <name evidence="1" type="ORF">QJS10_CPB18g01321</name>
</gene>
<reference evidence="1" key="1">
    <citation type="journal article" date="2023" name="Nat. Commun.">
        <title>Diploid and tetraploid genomes of Acorus and the evolution of monocots.</title>
        <authorList>
            <person name="Ma L."/>
            <person name="Liu K.W."/>
            <person name="Li Z."/>
            <person name="Hsiao Y.Y."/>
            <person name="Qi Y."/>
            <person name="Fu T."/>
            <person name="Tang G.D."/>
            <person name="Zhang D."/>
            <person name="Sun W.H."/>
            <person name="Liu D.K."/>
            <person name="Li Y."/>
            <person name="Chen G.Z."/>
            <person name="Liu X.D."/>
            <person name="Liao X.Y."/>
            <person name="Jiang Y.T."/>
            <person name="Yu X."/>
            <person name="Hao Y."/>
            <person name="Huang J."/>
            <person name="Zhao X.W."/>
            <person name="Ke S."/>
            <person name="Chen Y.Y."/>
            <person name="Wu W.L."/>
            <person name="Hsu J.L."/>
            <person name="Lin Y.F."/>
            <person name="Huang M.D."/>
            <person name="Li C.Y."/>
            <person name="Huang L."/>
            <person name="Wang Z.W."/>
            <person name="Zhao X."/>
            <person name="Zhong W.Y."/>
            <person name="Peng D.H."/>
            <person name="Ahmad S."/>
            <person name="Lan S."/>
            <person name="Zhang J.S."/>
            <person name="Tsai W.C."/>
            <person name="Van de Peer Y."/>
            <person name="Liu Z.J."/>
        </authorList>
    </citation>
    <scope>NUCLEOTIDE SEQUENCE</scope>
    <source>
        <strain evidence="1">CP</strain>
    </source>
</reference>
<name>A0AAV9CK60_ACOCL</name>
<dbReference type="PANTHER" id="PTHR35506:SF1">
    <property type="entry name" value="OS02G0135600 PROTEIN"/>
    <property type="match status" value="1"/>
</dbReference>
<dbReference type="EMBL" id="JAUJYO010000018">
    <property type="protein sequence ID" value="KAK1289195.1"/>
    <property type="molecule type" value="Genomic_DNA"/>
</dbReference>
<proteinExistence type="predicted"/>
<protein>
    <submittedName>
        <fullName evidence="1">Uncharacterized protein</fullName>
    </submittedName>
</protein>
<comment type="caution">
    <text evidence="1">The sequence shown here is derived from an EMBL/GenBank/DDBJ whole genome shotgun (WGS) entry which is preliminary data.</text>
</comment>
<reference evidence="1" key="2">
    <citation type="submission" date="2023-06" db="EMBL/GenBank/DDBJ databases">
        <authorList>
            <person name="Ma L."/>
            <person name="Liu K.-W."/>
            <person name="Li Z."/>
            <person name="Hsiao Y.-Y."/>
            <person name="Qi Y."/>
            <person name="Fu T."/>
            <person name="Tang G."/>
            <person name="Zhang D."/>
            <person name="Sun W.-H."/>
            <person name="Liu D.-K."/>
            <person name="Li Y."/>
            <person name="Chen G.-Z."/>
            <person name="Liu X.-D."/>
            <person name="Liao X.-Y."/>
            <person name="Jiang Y.-T."/>
            <person name="Yu X."/>
            <person name="Hao Y."/>
            <person name="Huang J."/>
            <person name="Zhao X.-W."/>
            <person name="Ke S."/>
            <person name="Chen Y.-Y."/>
            <person name="Wu W.-L."/>
            <person name="Hsu J.-L."/>
            <person name="Lin Y.-F."/>
            <person name="Huang M.-D."/>
            <person name="Li C.-Y."/>
            <person name="Huang L."/>
            <person name="Wang Z.-W."/>
            <person name="Zhao X."/>
            <person name="Zhong W.-Y."/>
            <person name="Peng D.-H."/>
            <person name="Ahmad S."/>
            <person name="Lan S."/>
            <person name="Zhang J.-S."/>
            <person name="Tsai W.-C."/>
            <person name="Van De Peer Y."/>
            <person name="Liu Z.-J."/>
        </authorList>
    </citation>
    <scope>NUCLEOTIDE SEQUENCE</scope>
    <source>
        <strain evidence="1">CP</strain>
        <tissue evidence="1">Leaves</tissue>
    </source>
</reference>
<evidence type="ECO:0000313" key="1">
    <source>
        <dbReference type="EMBL" id="KAK1289195.1"/>
    </source>
</evidence>
<accession>A0AAV9CK60</accession>
<sequence>MADKPSRALVVYGDGFVPLVRPSHAHIHSLASLASCGFLSVRSPPPSATEEDRSIHELALLLDAHDSEATISERFMGLKACMFTASPGVTSFARKLGFSVSRIDDLINCDATEELLRLLGFEGGEVLEKSEFDMVFLHVGSGEKKFGIGWIDALVGRVIGVAQTQSRVASRLHLSLIFSYGDIPEEKENVSAGLVSRGRGNSDLCLLRPRQSYTTRGGKLLDDIRHHHPMLIAQWQDAVTRRGTAKQFSFTEFEEGHLVEDIVKIFHSIFSDPDYALWHGVNLAMLADRFLHEVAFKLWKAPKYGA</sequence>
<dbReference type="AlphaFoldDB" id="A0AAV9CK60"/>